<reference evidence="2 3" key="1">
    <citation type="journal article" date="2010" name="Stand. Genomic Sci.">
        <title>Complete genome sequence of Spirochaeta smaragdinae type strain (SEBR 4228).</title>
        <authorList>
            <person name="Mavromatis K."/>
            <person name="Yasawong M."/>
            <person name="Chertkov O."/>
            <person name="Lapidus A."/>
            <person name="Lucas S."/>
            <person name="Nolan M."/>
            <person name="Del Rio T.G."/>
            <person name="Tice H."/>
            <person name="Cheng J.F."/>
            <person name="Pitluck S."/>
            <person name="Liolios K."/>
            <person name="Ivanova N."/>
            <person name="Tapia R."/>
            <person name="Han C."/>
            <person name="Bruce D."/>
            <person name="Goodwin L."/>
            <person name="Pati A."/>
            <person name="Chen A."/>
            <person name="Palaniappan K."/>
            <person name="Land M."/>
            <person name="Hauser L."/>
            <person name="Chang Y.J."/>
            <person name="Jeffries C.D."/>
            <person name="Detter J.C."/>
            <person name="Rohde M."/>
            <person name="Brambilla E."/>
            <person name="Spring S."/>
            <person name="Goker M."/>
            <person name="Sikorski J."/>
            <person name="Woyke T."/>
            <person name="Bristow J."/>
            <person name="Eisen J.A."/>
            <person name="Markowitz V."/>
            <person name="Hugenholtz P."/>
            <person name="Klenk H.P."/>
            <person name="Kyrpides N.C."/>
        </authorList>
    </citation>
    <scope>NUCLEOTIDE SEQUENCE [LARGE SCALE GENOMIC DNA]</scope>
    <source>
        <strain evidence="3">DSM 11293 / JCM 15392 / SEBR 4228</strain>
    </source>
</reference>
<dbReference type="EMBL" id="CP002116">
    <property type="protein sequence ID" value="ADK82569.1"/>
    <property type="molecule type" value="Genomic_DNA"/>
</dbReference>
<dbReference type="Proteomes" id="UP000002318">
    <property type="component" value="Chromosome"/>
</dbReference>
<dbReference type="Gene3D" id="2.30.30.40">
    <property type="entry name" value="SH3 Domains"/>
    <property type="match status" value="1"/>
</dbReference>
<gene>
    <name evidence="2" type="ordered locus">Spirs_3481</name>
</gene>
<dbReference type="PANTHER" id="PTHR22617">
    <property type="entry name" value="CHEMOTAXIS SENSOR HISTIDINE KINASE-RELATED"/>
    <property type="match status" value="1"/>
</dbReference>
<dbReference type="Pfam" id="PF01584">
    <property type="entry name" value="CheW"/>
    <property type="match status" value="1"/>
</dbReference>
<dbReference type="STRING" id="573413.Spirs_3481"/>
<evidence type="ECO:0000313" key="3">
    <source>
        <dbReference type="Proteomes" id="UP000002318"/>
    </source>
</evidence>
<dbReference type="HOGENOM" id="CLU_048995_1_1_12"/>
<keyword evidence="3" id="KW-1185">Reference proteome</keyword>
<protein>
    <submittedName>
        <fullName evidence="2">CheW protein</fullName>
    </submittedName>
</protein>
<dbReference type="GO" id="GO:0007165">
    <property type="term" value="P:signal transduction"/>
    <property type="evidence" value="ECO:0007669"/>
    <property type="project" value="InterPro"/>
</dbReference>
<dbReference type="PANTHER" id="PTHR22617:SF41">
    <property type="entry name" value="CHEMOTAXIS SIGNAL TRANSDUCTION SYSTEM ADAPTOR PROTEIN CHEW"/>
    <property type="match status" value="1"/>
</dbReference>
<dbReference type="KEGG" id="ssm:Spirs_3481"/>
<accession>E1R2K9</accession>
<dbReference type="InterPro" id="IPR002545">
    <property type="entry name" value="CheW-lke_dom"/>
</dbReference>
<dbReference type="SUPFAM" id="SSF50341">
    <property type="entry name" value="CheW-like"/>
    <property type="match status" value="1"/>
</dbReference>
<feature type="domain" description="CheW-like" evidence="1">
    <location>
        <begin position="7"/>
        <end position="151"/>
    </location>
</feature>
<dbReference type="RefSeq" id="WP_013256028.1">
    <property type="nucleotide sequence ID" value="NC_014364.1"/>
</dbReference>
<dbReference type="InterPro" id="IPR036061">
    <property type="entry name" value="CheW-like_dom_sf"/>
</dbReference>
<dbReference type="GO" id="GO:0006935">
    <property type="term" value="P:chemotaxis"/>
    <property type="evidence" value="ECO:0007669"/>
    <property type="project" value="InterPro"/>
</dbReference>
<dbReference type="SMART" id="SM00260">
    <property type="entry name" value="CheW"/>
    <property type="match status" value="1"/>
</dbReference>
<dbReference type="PROSITE" id="PS50851">
    <property type="entry name" value="CHEW"/>
    <property type="match status" value="1"/>
</dbReference>
<name>E1R2K9_SEDSS</name>
<evidence type="ECO:0000259" key="1">
    <source>
        <dbReference type="PROSITE" id="PS50851"/>
    </source>
</evidence>
<dbReference type="Gene3D" id="2.40.50.180">
    <property type="entry name" value="CheA-289, Domain 4"/>
    <property type="match status" value="1"/>
</dbReference>
<dbReference type="InterPro" id="IPR039315">
    <property type="entry name" value="CheW"/>
</dbReference>
<dbReference type="OrthoDB" id="9794382at2"/>
<sequence>MSEEPITRTFLTFSLADESYAIDIHWVREVLAYQKVTRVPRAPDILSGVINIRGKVIPVIDLRQNLRLGESKTPGQSTSIIVLEINLEETLSMGIIVDDVHEVIEIENAQIQSTQNIRNFQDTMVVKEIAKEDDNLIMILDLEGLLDRDSLTVIAGYENESHRESGHLTGSTASV</sequence>
<dbReference type="eggNOG" id="COG0835">
    <property type="taxonomic scope" value="Bacteria"/>
</dbReference>
<evidence type="ECO:0000313" key="2">
    <source>
        <dbReference type="EMBL" id="ADK82569.1"/>
    </source>
</evidence>
<proteinExistence type="predicted"/>
<dbReference type="GO" id="GO:0005829">
    <property type="term" value="C:cytosol"/>
    <property type="evidence" value="ECO:0007669"/>
    <property type="project" value="TreeGrafter"/>
</dbReference>
<organism evidence="2 3">
    <name type="scientific">Sediminispirochaeta smaragdinae (strain DSM 11293 / JCM 15392 / SEBR 4228)</name>
    <name type="common">Spirochaeta smaragdinae</name>
    <dbReference type="NCBI Taxonomy" id="573413"/>
    <lineage>
        <taxon>Bacteria</taxon>
        <taxon>Pseudomonadati</taxon>
        <taxon>Spirochaetota</taxon>
        <taxon>Spirochaetia</taxon>
        <taxon>Spirochaetales</taxon>
        <taxon>Spirochaetaceae</taxon>
        <taxon>Sediminispirochaeta</taxon>
    </lineage>
</organism>
<dbReference type="AlphaFoldDB" id="E1R2K9"/>